<dbReference type="InterPro" id="IPR019289">
    <property type="entry name" value="Phage_tail_E/E"/>
</dbReference>
<dbReference type="Pfam" id="PF10109">
    <property type="entry name" value="Phage_TAC_7"/>
    <property type="match status" value="1"/>
</dbReference>
<accession>A0A1X0ZS37</accession>
<reference evidence="1 2" key="1">
    <citation type="submission" date="2017-04" db="EMBL/GenBank/DDBJ databases">
        <title>Presence of VIM-2 positive Pseudomonas species in chickens and their surrounding environment.</title>
        <authorList>
            <person name="Zhang R."/>
        </authorList>
    </citation>
    <scope>NUCLEOTIDE SEQUENCE [LARGE SCALE GENOMIC DNA]</scope>
    <source>
        <strain evidence="1 2">DZ-C18</strain>
    </source>
</reference>
<evidence type="ECO:0000313" key="2">
    <source>
        <dbReference type="Proteomes" id="UP000193675"/>
    </source>
</evidence>
<evidence type="ECO:0000313" key="1">
    <source>
        <dbReference type="EMBL" id="ORL62380.1"/>
    </source>
</evidence>
<name>A0A1X0ZS37_PSEPU</name>
<dbReference type="RefSeq" id="WP_084858127.1">
    <property type="nucleotide sequence ID" value="NZ_NBWC01000029.1"/>
</dbReference>
<dbReference type="AlphaFoldDB" id="A0A1X0ZS37"/>
<dbReference type="OrthoDB" id="7021429at2"/>
<proteinExistence type="predicted"/>
<comment type="caution">
    <text evidence="1">The sequence shown here is derived from an EMBL/GenBank/DDBJ whole genome shotgun (WGS) entry which is preliminary data.</text>
</comment>
<organism evidence="1 2">
    <name type="scientific">Pseudomonas putida</name>
    <name type="common">Arthrobacter siderocapsulatus</name>
    <dbReference type="NCBI Taxonomy" id="303"/>
    <lineage>
        <taxon>Bacteria</taxon>
        <taxon>Pseudomonadati</taxon>
        <taxon>Pseudomonadota</taxon>
        <taxon>Gammaproteobacteria</taxon>
        <taxon>Pseudomonadales</taxon>
        <taxon>Pseudomonadaceae</taxon>
        <taxon>Pseudomonas</taxon>
    </lineage>
</organism>
<sequence length="100" mass="11145">MAQKIKTPPTWMTLQADRVTVRLSKPSEANGVQVDQLSLRAPTVRDIRTAQAGSGDEEQRELNLFASLAEVGVKDLEGLALKDYTRLQAGYFRLLQDDEL</sequence>
<dbReference type="Proteomes" id="UP000193675">
    <property type="component" value="Unassembled WGS sequence"/>
</dbReference>
<dbReference type="EMBL" id="NBWC01000029">
    <property type="protein sequence ID" value="ORL62380.1"/>
    <property type="molecule type" value="Genomic_DNA"/>
</dbReference>
<protein>
    <recommendedName>
        <fullName evidence="3">Phage tail assembly protein</fullName>
    </recommendedName>
</protein>
<evidence type="ECO:0008006" key="3">
    <source>
        <dbReference type="Google" id="ProtNLM"/>
    </source>
</evidence>
<gene>
    <name evidence="1" type="ORF">B7H17_18325</name>
</gene>